<dbReference type="Proteomes" id="UP000279995">
    <property type="component" value="Chromosome I"/>
</dbReference>
<gene>
    <name evidence="15" type="ORF">D9T18_05490</name>
</gene>
<evidence type="ECO:0000256" key="4">
    <source>
        <dbReference type="ARBA" id="ARBA00022496"/>
    </source>
</evidence>
<evidence type="ECO:0000313" key="16">
    <source>
        <dbReference type="Proteomes" id="UP000279995"/>
    </source>
</evidence>
<dbReference type="PANTHER" id="PTHR32552">
    <property type="entry name" value="FERRICHROME IRON RECEPTOR-RELATED"/>
    <property type="match status" value="1"/>
</dbReference>
<evidence type="ECO:0000256" key="5">
    <source>
        <dbReference type="ARBA" id="ARBA00022692"/>
    </source>
</evidence>
<evidence type="ECO:0000256" key="10">
    <source>
        <dbReference type="ARBA" id="ARBA00023237"/>
    </source>
</evidence>
<accession>A0AAD0XCA1</accession>
<dbReference type="Pfam" id="PF07715">
    <property type="entry name" value="Plug"/>
    <property type="match status" value="1"/>
</dbReference>
<proteinExistence type="inferred from homology"/>
<dbReference type="Pfam" id="PF00593">
    <property type="entry name" value="TonB_dep_Rec_b-barrel"/>
    <property type="match status" value="1"/>
</dbReference>
<name>A0AAD0XCA1_9GAMM</name>
<keyword evidence="9 11" id="KW-0472">Membrane</keyword>
<evidence type="ECO:0000256" key="9">
    <source>
        <dbReference type="ARBA" id="ARBA00023136"/>
    </source>
</evidence>
<dbReference type="AlphaFoldDB" id="A0AAD0XCA1"/>
<evidence type="ECO:0000256" key="12">
    <source>
        <dbReference type="RuleBase" id="RU003357"/>
    </source>
</evidence>
<dbReference type="InterPro" id="IPR000531">
    <property type="entry name" value="Beta-barrel_TonB"/>
</dbReference>
<reference evidence="15 16" key="1">
    <citation type="submission" date="2018-10" db="EMBL/GenBank/DDBJ databases">
        <title>Complete Genome Sequence and Transcriptomic Profiles of a Marine Bacterium, Pseudoalteromonas agarivorans Hao 2018.</title>
        <authorList>
            <person name="Hao L."/>
        </authorList>
    </citation>
    <scope>NUCLEOTIDE SEQUENCE [LARGE SCALE GENOMIC DNA]</scope>
    <source>
        <strain evidence="15 16">Hao 2018</strain>
    </source>
</reference>
<keyword evidence="10 11" id="KW-0998">Cell outer membrane</keyword>
<evidence type="ECO:0000256" key="6">
    <source>
        <dbReference type="ARBA" id="ARBA00023004"/>
    </source>
</evidence>
<organism evidence="15 16">
    <name type="scientific">Pseudoalteromonas agarivorans</name>
    <dbReference type="NCBI Taxonomy" id="176102"/>
    <lineage>
        <taxon>Bacteria</taxon>
        <taxon>Pseudomonadati</taxon>
        <taxon>Pseudomonadota</taxon>
        <taxon>Gammaproteobacteria</taxon>
        <taxon>Alteromonadales</taxon>
        <taxon>Pseudoalteromonadaceae</taxon>
        <taxon>Pseudoalteromonas</taxon>
    </lineage>
</organism>
<dbReference type="SUPFAM" id="SSF56935">
    <property type="entry name" value="Porins"/>
    <property type="match status" value="1"/>
</dbReference>
<keyword evidence="4" id="KW-0410">Iron transport</keyword>
<evidence type="ECO:0000256" key="8">
    <source>
        <dbReference type="ARBA" id="ARBA00023077"/>
    </source>
</evidence>
<dbReference type="Gene3D" id="2.170.130.10">
    <property type="entry name" value="TonB-dependent receptor, plug domain"/>
    <property type="match status" value="1"/>
</dbReference>
<keyword evidence="7" id="KW-0406">Ion transport</keyword>
<evidence type="ECO:0000313" key="15">
    <source>
        <dbReference type="EMBL" id="AYM86199.1"/>
    </source>
</evidence>
<dbReference type="PANTHER" id="PTHR32552:SF81">
    <property type="entry name" value="TONB-DEPENDENT OUTER MEMBRANE RECEPTOR"/>
    <property type="match status" value="1"/>
</dbReference>
<dbReference type="Gene3D" id="2.40.170.20">
    <property type="entry name" value="TonB-dependent receptor, beta-barrel domain"/>
    <property type="match status" value="1"/>
</dbReference>
<dbReference type="GO" id="GO:0006826">
    <property type="term" value="P:iron ion transport"/>
    <property type="evidence" value="ECO:0007669"/>
    <property type="project" value="UniProtKB-KW"/>
</dbReference>
<evidence type="ECO:0000259" key="13">
    <source>
        <dbReference type="Pfam" id="PF00593"/>
    </source>
</evidence>
<dbReference type="InterPro" id="IPR039426">
    <property type="entry name" value="TonB-dep_rcpt-like"/>
</dbReference>
<keyword evidence="2 11" id="KW-0813">Transport</keyword>
<comment type="subcellular location">
    <subcellularLocation>
        <location evidence="1 11">Cell outer membrane</location>
        <topology evidence="1 11">Multi-pass membrane protein</topology>
    </subcellularLocation>
</comment>
<keyword evidence="6" id="KW-0408">Iron</keyword>
<dbReference type="GO" id="GO:0009279">
    <property type="term" value="C:cell outer membrane"/>
    <property type="evidence" value="ECO:0007669"/>
    <property type="project" value="UniProtKB-SubCell"/>
</dbReference>
<feature type="domain" description="TonB-dependent receptor plug" evidence="14">
    <location>
        <begin position="67"/>
        <end position="172"/>
    </location>
</feature>
<dbReference type="EMBL" id="CP033065">
    <property type="protein sequence ID" value="AYM86199.1"/>
    <property type="molecule type" value="Genomic_DNA"/>
</dbReference>
<dbReference type="InterPro" id="IPR036942">
    <property type="entry name" value="Beta-barrel_TonB_sf"/>
</dbReference>
<comment type="similarity">
    <text evidence="11 12">Belongs to the TonB-dependent receptor family.</text>
</comment>
<keyword evidence="3 11" id="KW-1134">Transmembrane beta strand</keyword>
<keyword evidence="5 11" id="KW-0812">Transmembrane</keyword>
<dbReference type="PROSITE" id="PS52016">
    <property type="entry name" value="TONB_DEPENDENT_REC_3"/>
    <property type="match status" value="1"/>
</dbReference>
<evidence type="ECO:0000256" key="3">
    <source>
        <dbReference type="ARBA" id="ARBA00022452"/>
    </source>
</evidence>
<sequence>MLNKITYINRWRINLMAAHILRKTLIFAAVNTAILGSASVYSQEAKLNPNKELEVISVTSTKRVKSIQSVPLAVTAVSAKDLLENGVTDILNLDSLAPGLKSGVSGSDARPAMRGARTEQVEANDVAIAFYSNGVYRPRHGQALAGFVDLERVEVLRGPQGTLFGRNSFGGAIDVIAKKPELDITEGGMAVTFGNYGHLRGEGFFNAALTDDTAVRFTGVREIRDPYVENTFNEDAGLKDADMYFLRGQVFTEINDDINLNVKVETWQDESNGGGAFGYHILGVPINPATGKTSLTAPLTERIGRDDVCGSNCGRFGAGLDNAATPGLDTAQAVSSDPFSQQFDYKPSRDVSDVSISAELNWSLESVDLKVIAASMDYEETRLTDGDFSTYATTVDGNAIESKTNSLEVQVSSTYESDFEWVAGIYLLSEDLDNAFLNGSYGAVVDNVPDTTQPQEFQYASWLNQIQLETRSAAAYFQGNYTFNDDTRGIAGIRYTNDSREWDIYGQNPDNLSTLDFSVLEVDNADDDWSKVTWKLGLEHDLASSQLLYATVSTGFLAGNAQGAFNGEDSYDEQTVTAYELGFKSMLLDNSLRFNASLYYNQYEDLLSTRFQNVGGTAVSFFGNAGEIDAAGLELEVDWQASDALRLGARAAFTDSTYGDFVTPNVFEEGGETINGVDNLLQLDGNDVQLSPKYNITLLASYEFDLGDKGRVVPATSIQLSDSYTTNDLPFSFGTQESYQKYDASLAWYSADNEWSVRAYVQNAGDELILLRTVRFGGNVAAADYANPRTYGVRVGYNF</sequence>
<evidence type="ECO:0000256" key="1">
    <source>
        <dbReference type="ARBA" id="ARBA00004571"/>
    </source>
</evidence>
<keyword evidence="8 12" id="KW-0798">TonB box</keyword>
<keyword evidence="15" id="KW-0675">Receptor</keyword>
<dbReference type="InterPro" id="IPR037066">
    <property type="entry name" value="Plug_dom_sf"/>
</dbReference>
<feature type="domain" description="TonB-dependent receptor-like beta-barrel" evidence="13">
    <location>
        <begin position="334"/>
        <end position="763"/>
    </location>
</feature>
<evidence type="ECO:0000256" key="11">
    <source>
        <dbReference type="PROSITE-ProRule" id="PRU01360"/>
    </source>
</evidence>
<evidence type="ECO:0000256" key="2">
    <source>
        <dbReference type="ARBA" id="ARBA00022448"/>
    </source>
</evidence>
<dbReference type="InterPro" id="IPR012910">
    <property type="entry name" value="Plug_dom"/>
</dbReference>
<protein>
    <submittedName>
        <fullName evidence="15">TonB-dependent receptor</fullName>
    </submittedName>
</protein>
<evidence type="ECO:0000256" key="7">
    <source>
        <dbReference type="ARBA" id="ARBA00023065"/>
    </source>
</evidence>
<evidence type="ECO:0000259" key="14">
    <source>
        <dbReference type="Pfam" id="PF07715"/>
    </source>
</evidence>